<proteinExistence type="predicted"/>
<dbReference type="RefSeq" id="WP_206708121.1">
    <property type="nucleotide sequence ID" value="NZ_CP059066.1"/>
</dbReference>
<keyword evidence="4" id="KW-1185">Reference proteome</keyword>
<dbReference type="Gene3D" id="3.20.20.140">
    <property type="entry name" value="Metal-dependent hydrolases"/>
    <property type="match status" value="1"/>
</dbReference>
<dbReference type="EC" id="3.8.1.8" evidence="3"/>
<dbReference type="GO" id="GO:0016810">
    <property type="term" value="F:hydrolase activity, acting on carbon-nitrogen (but not peptide) bonds"/>
    <property type="evidence" value="ECO:0007669"/>
    <property type="project" value="InterPro"/>
</dbReference>
<dbReference type="Pfam" id="PF01979">
    <property type="entry name" value="Amidohydro_1"/>
    <property type="match status" value="1"/>
</dbReference>
<evidence type="ECO:0000259" key="2">
    <source>
        <dbReference type="Pfam" id="PF01979"/>
    </source>
</evidence>
<feature type="domain" description="Amidohydrolase-related" evidence="2">
    <location>
        <begin position="60"/>
        <end position="425"/>
    </location>
</feature>
<dbReference type="EMBL" id="CP059066">
    <property type="protein sequence ID" value="QSQ07872.1"/>
    <property type="molecule type" value="Genomic_DNA"/>
</dbReference>
<evidence type="ECO:0000313" key="4">
    <source>
        <dbReference type="Proteomes" id="UP000662904"/>
    </source>
</evidence>
<evidence type="ECO:0000256" key="1">
    <source>
        <dbReference type="ARBA" id="ARBA00022801"/>
    </source>
</evidence>
<gene>
    <name evidence="3" type="primary">atzA</name>
    <name evidence="3" type="ORF">H0A61_00189</name>
</gene>
<dbReference type="InterPro" id="IPR011059">
    <property type="entry name" value="Metal-dep_hydrolase_composite"/>
</dbReference>
<dbReference type="Proteomes" id="UP000662904">
    <property type="component" value="Chromosome"/>
</dbReference>
<organism evidence="3 4">
    <name type="scientific">Koleobacter methoxysyntrophicus</name>
    <dbReference type="NCBI Taxonomy" id="2751313"/>
    <lineage>
        <taxon>Bacteria</taxon>
        <taxon>Bacillati</taxon>
        <taxon>Bacillota</taxon>
        <taxon>Clostridia</taxon>
        <taxon>Koleobacterales</taxon>
        <taxon>Koleobacteraceae</taxon>
        <taxon>Koleobacter</taxon>
    </lineage>
</organism>
<dbReference type="Gene3D" id="2.30.40.10">
    <property type="entry name" value="Urease, subunit C, domain 1"/>
    <property type="match status" value="1"/>
</dbReference>
<keyword evidence="1 3" id="KW-0378">Hydrolase</keyword>
<dbReference type="SUPFAM" id="SSF51338">
    <property type="entry name" value="Composite domain of metallo-dependent hydrolases"/>
    <property type="match status" value="1"/>
</dbReference>
<dbReference type="GO" id="GO:0046872">
    <property type="term" value="F:metal ion binding"/>
    <property type="evidence" value="ECO:0007669"/>
    <property type="project" value="UniProtKB-KW"/>
</dbReference>
<dbReference type="InterPro" id="IPR006680">
    <property type="entry name" value="Amidohydro-rel"/>
</dbReference>
<dbReference type="SUPFAM" id="SSF51556">
    <property type="entry name" value="Metallo-dependent hydrolases"/>
    <property type="match status" value="1"/>
</dbReference>
<dbReference type="InterPro" id="IPR032466">
    <property type="entry name" value="Metal_Hydrolase"/>
</dbReference>
<sequence>MTDILIKNGFVITMEGSGAGVIEKGAVAVKGSVIEDVGPTDELEKKYRAHRVFDAEGKAVMPGLIDAHIHTSLALLRGIAQDTNNWLQKGIGPFKPHFTKDEIVKGSMMNILEGIKAGTTTFCDYDNPMTEIAENYLRIGARARIASMINELPPDLHKLEIGELYPFDASCGENMLMENIKLIEEWHGRGNGRITCVFGPQGPDMLSRELLLEIKHLAEKYDTKIYLHVAQGDREIDQMIKRYGKRSVEFLDEIGYLNERLVAIHLTEATKEEAQLMAKRGASMVHCPGSIGIIDGLVPPVLEFLDAGGTAALGSDQAPGNNCSNMFNEMKFAAILNKVKMGDPTVMPAWKVMRMATIEGAKAIGLENEIGSLRPGKKADIIIVNMSEPGLCPVITRPVRNIVPNLVYSARGHEVETVIIDGNIVMENRKVLTVNEKEVIYRAQKAAEGLALRAGEDFVNSGTKTVEMMEKGYL</sequence>
<dbReference type="KEGG" id="kme:H0A61_00189"/>
<evidence type="ECO:0000313" key="3">
    <source>
        <dbReference type="EMBL" id="QSQ07872.1"/>
    </source>
</evidence>
<dbReference type="PANTHER" id="PTHR43794">
    <property type="entry name" value="AMINOHYDROLASE SSNA-RELATED"/>
    <property type="match status" value="1"/>
</dbReference>
<dbReference type="AlphaFoldDB" id="A0A8A0RIZ9"/>
<protein>
    <submittedName>
        <fullName evidence="3">Atrazine chlorohydrolase</fullName>
        <ecNumber evidence="3">3.8.1.8</ecNumber>
    </submittedName>
</protein>
<dbReference type="CDD" id="cd01298">
    <property type="entry name" value="ATZ_TRZ_like"/>
    <property type="match status" value="1"/>
</dbReference>
<dbReference type="InterPro" id="IPR050287">
    <property type="entry name" value="MTA/SAH_deaminase"/>
</dbReference>
<dbReference type="PANTHER" id="PTHR43794:SF11">
    <property type="entry name" value="AMIDOHYDROLASE-RELATED DOMAIN-CONTAINING PROTEIN"/>
    <property type="match status" value="1"/>
</dbReference>
<accession>A0A8A0RIZ9</accession>
<reference evidence="3" key="1">
    <citation type="submission" date="2020-07" db="EMBL/GenBank/DDBJ databases">
        <title>Koleobacter methoxysyntrophicus gen. nov., sp. nov., a novel anaerobic bacterium isolated from deep subsurface oil field and proposal of Koleobacterales ord. nov. in the phylum Firmicutes.</title>
        <authorList>
            <person name="Sakamoto S."/>
            <person name="Tamaki H."/>
        </authorList>
    </citation>
    <scope>NUCLEOTIDE SEQUENCE</scope>
    <source>
        <strain evidence="3">NRmbB1</strain>
    </source>
</reference>
<name>A0A8A0RIZ9_9FIRM</name>
<dbReference type="GO" id="GO:0018788">
    <property type="term" value="F:atrazine chlorohydrolase activity"/>
    <property type="evidence" value="ECO:0007669"/>
    <property type="project" value="UniProtKB-EC"/>
</dbReference>